<name>A0ACB5TZX7_AMBMO</name>
<protein>
    <submittedName>
        <fullName evidence="1">Unnamed protein product</fullName>
    </submittedName>
</protein>
<evidence type="ECO:0000313" key="1">
    <source>
        <dbReference type="EMBL" id="GME98363.1"/>
    </source>
</evidence>
<sequence>MVSISSSESDNISSNLFKSSSFWVDFAELNLHLGLMSSNGGRISSSSSEEKETEPSLRDIDRLTRVGFSVARPFSLDNEMSSNSSILVGKALEFV</sequence>
<evidence type="ECO:0000313" key="2">
    <source>
        <dbReference type="Proteomes" id="UP001165064"/>
    </source>
</evidence>
<proteinExistence type="predicted"/>
<reference evidence="1" key="1">
    <citation type="submission" date="2023-04" db="EMBL/GenBank/DDBJ databases">
        <title>Ambrosiozyma monospora NBRC 10751.</title>
        <authorList>
            <person name="Ichikawa N."/>
            <person name="Sato H."/>
            <person name="Tonouchi N."/>
        </authorList>
    </citation>
    <scope>NUCLEOTIDE SEQUENCE</scope>
    <source>
        <strain evidence="1">NBRC 10751</strain>
    </source>
</reference>
<dbReference type="EMBL" id="BSXS01010488">
    <property type="protein sequence ID" value="GME98363.1"/>
    <property type="molecule type" value="Genomic_DNA"/>
</dbReference>
<accession>A0ACB5TZX7</accession>
<gene>
    <name evidence="1" type="ORF">Amon02_001046900</name>
</gene>
<comment type="caution">
    <text evidence="1">The sequence shown here is derived from an EMBL/GenBank/DDBJ whole genome shotgun (WGS) entry which is preliminary data.</text>
</comment>
<keyword evidence="2" id="KW-1185">Reference proteome</keyword>
<organism evidence="1 2">
    <name type="scientific">Ambrosiozyma monospora</name>
    <name type="common">Yeast</name>
    <name type="synonym">Endomycopsis monosporus</name>
    <dbReference type="NCBI Taxonomy" id="43982"/>
    <lineage>
        <taxon>Eukaryota</taxon>
        <taxon>Fungi</taxon>
        <taxon>Dikarya</taxon>
        <taxon>Ascomycota</taxon>
        <taxon>Saccharomycotina</taxon>
        <taxon>Pichiomycetes</taxon>
        <taxon>Pichiales</taxon>
        <taxon>Pichiaceae</taxon>
        <taxon>Ambrosiozyma</taxon>
    </lineage>
</organism>
<dbReference type="Proteomes" id="UP001165064">
    <property type="component" value="Unassembled WGS sequence"/>
</dbReference>